<feature type="domain" description="Cyclin-like" evidence="4">
    <location>
        <begin position="307"/>
        <end position="388"/>
    </location>
</feature>
<accession>A0A6C0I290</accession>
<dbReference type="AlphaFoldDB" id="A0A6C0I290"/>
<dbReference type="PANTHER" id="PTHR11618">
    <property type="entry name" value="TRANSCRIPTION INITIATION FACTOR IIB-RELATED"/>
    <property type="match status" value="1"/>
</dbReference>
<dbReference type="InterPro" id="IPR013763">
    <property type="entry name" value="Cyclin-like_dom"/>
</dbReference>
<proteinExistence type="predicted"/>
<keyword evidence="2" id="KW-0804">Transcription</keyword>
<feature type="region of interest" description="Disordered" evidence="3">
    <location>
        <begin position="1"/>
        <end position="51"/>
    </location>
</feature>
<dbReference type="Gene3D" id="1.10.472.170">
    <property type="match status" value="1"/>
</dbReference>
<dbReference type="GO" id="GO:0005634">
    <property type="term" value="C:nucleus"/>
    <property type="evidence" value="ECO:0007669"/>
    <property type="project" value="TreeGrafter"/>
</dbReference>
<reference evidence="5" key="1">
    <citation type="journal article" date="2020" name="Nature">
        <title>Giant virus diversity and host interactions through global metagenomics.</title>
        <authorList>
            <person name="Schulz F."/>
            <person name="Roux S."/>
            <person name="Paez-Espino D."/>
            <person name="Jungbluth S."/>
            <person name="Walsh D.A."/>
            <person name="Denef V.J."/>
            <person name="McMahon K.D."/>
            <person name="Konstantinidis K.T."/>
            <person name="Eloe-Fadrosh E.A."/>
            <person name="Kyrpides N.C."/>
            <person name="Woyke T."/>
        </authorList>
    </citation>
    <scope>NUCLEOTIDE SEQUENCE</scope>
    <source>
        <strain evidence="5">GVMAG-M-3300023184-18</strain>
    </source>
</reference>
<dbReference type="GO" id="GO:0070897">
    <property type="term" value="P:transcription preinitiation complex assembly"/>
    <property type="evidence" value="ECO:0007669"/>
    <property type="project" value="InterPro"/>
</dbReference>
<evidence type="ECO:0000313" key="5">
    <source>
        <dbReference type="EMBL" id="QHT86730.1"/>
    </source>
</evidence>
<dbReference type="EMBL" id="MN740075">
    <property type="protein sequence ID" value="QHT86730.1"/>
    <property type="molecule type" value="Genomic_DNA"/>
</dbReference>
<dbReference type="GO" id="GO:0097550">
    <property type="term" value="C:transcription preinitiation complex"/>
    <property type="evidence" value="ECO:0007669"/>
    <property type="project" value="TreeGrafter"/>
</dbReference>
<evidence type="ECO:0000256" key="2">
    <source>
        <dbReference type="ARBA" id="ARBA00023163"/>
    </source>
</evidence>
<organism evidence="5">
    <name type="scientific">viral metagenome</name>
    <dbReference type="NCBI Taxonomy" id="1070528"/>
    <lineage>
        <taxon>unclassified sequences</taxon>
        <taxon>metagenomes</taxon>
        <taxon>organismal metagenomes</taxon>
    </lineage>
</organism>
<dbReference type="InterPro" id="IPR036915">
    <property type="entry name" value="Cyclin-like_sf"/>
</dbReference>
<dbReference type="GO" id="GO:0017025">
    <property type="term" value="F:TBP-class protein binding"/>
    <property type="evidence" value="ECO:0007669"/>
    <property type="project" value="InterPro"/>
</dbReference>
<evidence type="ECO:0000256" key="3">
    <source>
        <dbReference type="SAM" id="MobiDB-lite"/>
    </source>
</evidence>
<protein>
    <recommendedName>
        <fullName evidence="4">Cyclin-like domain-containing protein</fullName>
    </recommendedName>
</protein>
<dbReference type="SMART" id="SM00385">
    <property type="entry name" value="CYCLIN"/>
    <property type="match status" value="1"/>
</dbReference>
<sequence>MSTLLKSVKGTVGSPPTLSTLGGLEGGRMSPLNNHKTTKKNRHDSKSSNKYKQDLWKQIDSSFINEDCEPGKQKQQTTAAISGTALECVYRSSGQRENCDSCSSIVCLTDDGFLTCTNQKCGIVYKDILDHGAEWRYYGADDNQSSDPTRCGMPVNPLLVESSYGCKVLCDGATSYEMRKFRRYTEWQSMPYREKSQYDEFQCITIIAHNGGLPKIIVDEALRYHKKISEFKTYRGLNRDGIILASTYIACRKHGCPRTIKEIATIFNLDNTSATKGCKNAITIINELEHEMANSDKTSFGKTKPEAFIERYCSRLNINSELTKVCQFVATRIDKNNLIPENTPHSIAAGIIYFVSQTCSLNVSKKDVNRITEISEVTINKCYKKLEQFTDNLIPKIILDKYKGGHTPPL</sequence>
<dbReference type="SUPFAM" id="SSF47954">
    <property type="entry name" value="Cyclin-like"/>
    <property type="match status" value="2"/>
</dbReference>
<dbReference type="InterPro" id="IPR013150">
    <property type="entry name" value="TFIIB_cyclin"/>
</dbReference>
<name>A0A6C0I290_9ZZZZ</name>
<dbReference type="PRINTS" id="PR00685">
    <property type="entry name" value="TIFACTORIIB"/>
</dbReference>
<keyword evidence="1" id="KW-0805">Transcription regulation</keyword>
<dbReference type="Gene3D" id="1.10.472.10">
    <property type="entry name" value="Cyclin-like"/>
    <property type="match status" value="1"/>
</dbReference>
<dbReference type="InterPro" id="IPR000812">
    <property type="entry name" value="TFIIB"/>
</dbReference>
<dbReference type="PANTHER" id="PTHR11618:SF13">
    <property type="entry name" value="TRANSCRIPTION INITIATION FACTOR IIB"/>
    <property type="match status" value="1"/>
</dbReference>
<dbReference type="Pfam" id="PF00382">
    <property type="entry name" value="TFIIB"/>
    <property type="match status" value="2"/>
</dbReference>
<evidence type="ECO:0000256" key="1">
    <source>
        <dbReference type="ARBA" id="ARBA00023015"/>
    </source>
</evidence>
<evidence type="ECO:0000259" key="4">
    <source>
        <dbReference type="SMART" id="SM00385"/>
    </source>
</evidence>